<gene>
    <name evidence="7" type="ORF">D2962_04940</name>
</gene>
<comment type="subcellular location">
    <subcellularLocation>
        <location evidence="1 6">Membrane</location>
        <topology evidence="1 6">Multi-pass membrane protein</topology>
    </subcellularLocation>
</comment>
<evidence type="ECO:0000256" key="3">
    <source>
        <dbReference type="ARBA" id="ARBA00022692"/>
    </source>
</evidence>
<evidence type="ECO:0000256" key="6">
    <source>
        <dbReference type="RuleBase" id="RU365102"/>
    </source>
</evidence>
<evidence type="ECO:0000256" key="5">
    <source>
        <dbReference type="ARBA" id="ARBA00023136"/>
    </source>
</evidence>
<protein>
    <recommendedName>
        <fullName evidence="6">GDT1 family protein</fullName>
    </recommendedName>
</protein>
<dbReference type="KEGG" id="bacg:D2962_04940"/>
<dbReference type="RefSeq" id="WP_122014317.1">
    <property type="nucleotide sequence ID" value="NZ_CP033169.1"/>
</dbReference>
<evidence type="ECO:0000256" key="1">
    <source>
        <dbReference type="ARBA" id="ARBA00004141"/>
    </source>
</evidence>
<keyword evidence="8" id="KW-1185">Reference proteome</keyword>
<feature type="transmembrane region" description="Helical" evidence="6">
    <location>
        <begin position="36"/>
        <end position="58"/>
    </location>
</feature>
<sequence length="91" mass="9919">MLLWKTFIATFTLVFLAELGDKTQLSTMLMAAHNQSYISVFLGASLALITNTVIGVYLGTIISKSLPLYYIHLGAGLAFIIIGILLITQKL</sequence>
<keyword evidence="4 6" id="KW-1133">Transmembrane helix</keyword>
<feature type="transmembrane region" description="Helical" evidence="6">
    <location>
        <begin position="70"/>
        <end position="88"/>
    </location>
</feature>
<comment type="similarity">
    <text evidence="2 6">Belongs to the GDT1 family.</text>
</comment>
<comment type="caution">
    <text evidence="6">Lacks conserved residue(s) required for the propagation of feature annotation.</text>
</comment>
<dbReference type="PANTHER" id="PTHR12608">
    <property type="entry name" value="TRANSMEMBRANE PROTEIN HTP-1 RELATED"/>
    <property type="match status" value="1"/>
</dbReference>
<evidence type="ECO:0000313" key="8">
    <source>
        <dbReference type="Proteomes" id="UP000280960"/>
    </source>
</evidence>
<dbReference type="Proteomes" id="UP000280960">
    <property type="component" value="Chromosome"/>
</dbReference>
<dbReference type="GO" id="GO:0016020">
    <property type="term" value="C:membrane"/>
    <property type="evidence" value="ECO:0007669"/>
    <property type="project" value="UniProtKB-SubCell"/>
</dbReference>
<keyword evidence="5 6" id="KW-0472">Membrane</keyword>
<dbReference type="GO" id="GO:0046873">
    <property type="term" value="F:metal ion transmembrane transporter activity"/>
    <property type="evidence" value="ECO:0007669"/>
    <property type="project" value="InterPro"/>
</dbReference>
<accession>A0A3G2R3I9</accession>
<dbReference type="PANTHER" id="PTHR12608:SF1">
    <property type="entry name" value="TRANSMEMBRANE PROTEIN 165"/>
    <property type="match status" value="1"/>
</dbReference>
<keyword evidence="3 6" id="KW-0812">Transmembrane</keyword>
<name>A0A3G2R3I9_9FIRM</name>
<dbReference type="EMBL" id="CP033169">
    <property type="protein sequence ID" value="AYO30043.1"/>
    <property type="molecule type" value="Genomic_DNA"/>
</dbReference>
<dbReference type="Pfam" id="PF01169">
    <property type="entry name" value="GDT1"/>
    <property type="match status" value="1"/>
</dbReference>
<reference evidence="7 8" key="1">
    <citation type="submission" date="2018-10" db="EMBL/GenBank/DDBJ databases">
        <authorList>
            <person name="Zhang X."/>
        </authorList>
    </citation>
    <scope>NUCLEOTIDE SEQUENCE [LARGE SCALE GENOMIC DNA]</scope>
    <source>
        <strain evidence="7 8">SK-G1</strain>
    </source>
</reference>
<evidence type="ECO:0000256" key="2">
    <source>
        <dbReference type="ARBA" id="ARBA00009190"/>
    </source>
</evidence>
<dbReference type="InterPro" id="IPR001727">
    <property type="entry name" value="GDT1-like"/>
</dbReference>
<dbReference type="AlphaFoldDB" id="A0A3G2R3I9"/>
<evidence type="ECO:0000313" key="7">
    <source>
        <dbReference type="EMBL" id="AYO30043.1"/>
    </source>
</evidence>
<organism evidence="7 8">
    <name type="scientific">Biomaibacter acetigenes</name>
    <dbReference type="NCBI Taxonomy" id="2316383"/>
    <lineage>
        <taxon>Bacteria</taxon>
        <taxon>Bacillati</taxon>
        <taxon>Bacillota</taxon>
        <taxon>Clostridia</taxon>
        <taxon>Thermosediminibacterales</taxon>
        <taxon>Tepidanaerobacteraceae</taxon>
        <taxon>Biomaibacter</taxon>
    </lineage>
</organism>
<evidence type="ECO:0000256" key="4">
    <source>
        <dbReference type="ARBA" id="ARBA00022989"/>
    </source>
</evidence>
<proteinExistence type="inferred from homology"/>